<gene>
    <name evidence="4" type="ORF">VDGE_30668</name>
</gene>
<dbReference type="Proteomes" id="UP000288725">
    <property type="component" value="Chromosome 1"/>
</dbReference>
<dbReference type="AlphaFoldDB" id="A0A444RRZ0"/>
<evidence type="ECO:0000256" key="2">
    <source>
        <dbReference type="SAM" id="Phobius"/>
    </source>
</evidence>
<proteinExistence type="predicted"/>
<feature type="transmembrane region" description="Helical" evidence="2">
    <location>
        <begin position="311"/>
        <end position="329"/>
    </location>
</feature>
<evidence type="ECO:0000256" key="1">
    <source>
        <dbReference type="SAM" id="MobiDB-lite"/>
    </source>
</evidence>
<evidence type="ECO:0000256" key="3">
    <source>
        <dbReference type="SAM" id="SignalP"/>
    </source>
</evidence>
<feature type="compositionally biased region" description="Low complexity" evidence="1">
    <location>
        <begin position="31"/>
        <end position="85"/>
    </location>
</feature>
<keyword evidence="2" id="KW-0812">Transmembrane</keyword>
<feature type="signal peptide" evidence="3">
    <location>
        <begin position="1"/>
        <end position="22"/>
    </location>
</feature>
<evidence type="ECO:0000313" key="5">
    <source>
        <dbReference type="Proteomes" id="UP000288725"/>
    </source>
</evidence>
<reference evidence="4 5" key="1">
    <citation type="submission" date="2018-12" db="EMBL/GenBank/DDBJ databases">
        <title>Genome of Verticillium dahliae isolate Getta Getta.</title>
        <authorList>
            <person name="Gardiner D.M."/>
        </authorList>
    </citation>
    <scope>NUCLEOTIDE SEQUENCE [LARGE SCALE GENOMIC DNA]</scope>
    <source>
        <strain evidence="4 5">Getta Getta</strain>
    </source>
</reference>
<accession>A0A444RRZ0</accession>
<protein>
    <submittedName>
        <fullName evidence="4">Uncharacterized protein</fullName>
    </submittedName>
</protein>
<keyword evidence="2" id="KW-1133">Transmembrane helix</keyword>
<keyword evidence="3" id="KW-0732">Signal</keyword>
<evidence type="ECO:0000313" key="4">
    <source>
        <dbReference type="EMBL" id="RXG43993.1"/>
    </source>
</evidence>
<dbReference type="EMBL" id="RSDZ01000098">
    <property type="protein sequence ID" value="RXG43993.1"/>
    <property type="molecule type" value="Genomic_DNA"/>
</dbReference>
<name>A0A444RRZ0_VERDA</name>
<feature type="region of interest" description="Disordered" evidence="1">
    <location>
        <begin position="26"/>
        <end position="85"/>
    </location>
</feature>
<organism evidence="4 5">
    <name type="scientific">Verticillium dahliae</name>
    <name type="common">Verticillium wilt</name>
    <dbReference type="NCBI Taxonomy" id="27337"/>
    <lineage>
        <taxon>Eukaryota</taxon>
        <taxon>Fungi</taxon>
        <taxon>Dikarya</taxon>
        <taxon>Ascomycota</taxon>
        <taxon>Pezizomycotina</taxon>
        <taxon>Sordariomycetes</taxon>
        <taxon>Hypocreomycetidae</taxon>
        <taxon>Glomerellales</taxon>
        <taxon>Plectosphaerellaceae</taxon>
        <taxon>Verticillium</taxon>
    </lineage>
</organism>
<keyword evidence="2" id="KW-0472">Membrane</keyword>
<comment type="caution">
    <text evidence="4">The sequence shown here is derived from an EMBL/GenBank/DDBJ whole genome shotgun (WGS) entry which is preliminary data.</text>
</comment>
<sequence length="330" mass="34821">MHSSALLRLVVGSSALIVGVQAQQSSELPIPSSVAPSSVAPSSVAPSSVAPSSAAPSSAAPSSAAPSSEPASSEPASSSLAASATATVTDTVTDTVYPTPTSFHYEPTYHPGPKPTLTHHYTIDKCQKYHGKDCYPGQVYTKHYEAKPWYYEECTTYVSYVHGVATTCTDTYTRTSWYDQEKTTIKQYEHKQTYYETHGAATVTLTKAVPTQTLVPIYPTPVVPVKPEPVPVNPPVNPPVTVIPHPEPGKTVTGDVPVNPPVTVIPHPEPEHTVTANKPVQPPVTVVPVPVPSPETSQVIVSGQPSLRDAGFLPLLIALGALPVGLAVLM</sequence>
<feature type="chain" id="PRO_5019466324" evidence="3">
    <location>
        <begin position="23"/>
        <end position="330"/>
    </location>
</feature>